<accession>A0A7H0HPT5</accession>
<feature type="domain" description="N-acetyltransferase" evidence="3">
    <location>
        <begin position="158"/>
        <end position="306"/>
    </location>
</feature>
<keyword evidence="2" id="KW-0012">Acyltransferase</keyword>
<gene>
    <name evidence="4" type="ORF">IAG43_06095</name>
</gene>
<proteinExistence type="predicted"/>
<dbReference type="InterPro" id="IPR016181">
    <property type="entry name" value="Acyl_CoA_acyltransferase"/>
</dbReference>
<keyword evidence="1 4" id="KW-0808">Transferase</keyword>
<dbReference type="GO" id="GO:0016747">
    <property type="term" value="F:acyltransferase activity, transferring groups other than amino-acyl groups"/>
    <property type="evidence" value="ECO:0007669"/>
    <property type="project" value="InterPro"/>
</dbReference>
<dbReference type="CDD" id="cd04301">
    <property type="entry name" value="NAT_SF"/>
    <property type="match status" value="1"/>
</dbReference>
<evidence type="ECO:0000313" key="5">
    <source>
        <dbReference type="Proteomes" id="UP000516230"/>
    </source>
</evidence>
<evidence type="ECO:0000259" key="3">
    <source>
        <dbReference type="PROSITE" id="PS51186"/>
    </source>
</evidence>
<dbReference type="PROSITE" id="PS51186">
    <property type="entry name" value="GNAT"/>
    <property type="match status" value="2"/>
</dbReference>
<sequence length="306" mass="33381">MTVIVRDFRAGDAEAVTRLRRAVLPFDVTTADALRFEVRTAHPAKKYRVLVAEDGGEIIGMTHCGIAYDASEPGLSFASPVVAAERRGRGAGSLLLRAAEEHLAAEGARTLYSWVQDSPASRAFARRHGYAPRRSAHFQRLDLAAGALPEPPEPPAGVELRTAADYEDDPRPMFAADAEATSDEPGDIATDFTDYDDWIRHTWENPLLDRGLSTVVVVDGEVAAFTAAMTDRETRYLSGMTGTVRAHRGRGYAKLAKSDSLRRARAAGFTDAFTSNDADNGPMLAINRWFGYEVCATEVRHVRDIG</sequence>
<dbReference type="Proteomes" id="UP000516230">
    <property type="component" value="Chromosome"/>
</dbReference>
<evidence type="ECO:0000256" key="2">
    <source>
        <dbReference type="ARBA" id="ARBA00023315"/>
    </source>
</evidence>
<dbReference type="Pfam" id="PF00583">
    <property type="entry name" value="Acetyltransf_1"/>
    <property type="match status" value="1"/>
</dbReference>
<dbReference type="PANTHER" id="PTHR43877">
    <property type="entry name" value="AMINOALKYLPHOSPHONATE N-ACETYLTRANSFERASE-RELATED-RELATED"/>
    <property type="match status" value="1"/>
</dbReference>
<evidence type="ECO:0000256" key="1">
    <source>
        <dbReference type="ARBA" id="ARBA00022679"/>
    </source>
</evidence>
<dbReference type="InterPro" id="IPR050832">
    <property type="entry name" value="Bact_Acetyltransf"/>
</dbReference>
<organism evidence="4 5">
    <name type="scientific">Streptomyces genisteinicus</name>
    <dbReference type="NCBI Taxonomy" id="2768068"/>
    <lineage>
        <taxon>Bacteria</taxon>
        <taxon>Bacillati</taxon>
        <taxon>Actinomycetota</taxon>
        <taxon>Actinomycetes</taxon>
        <taxon>Kitasatosporales</taxon>
        <taxon>Streptomycetaceae</taxon>
        <taxon>Streptomyces</taxon>
    </lineage>
</organism>
<keyword evidence="5" id="KW-1185">Reference proteome</keyword>
<protein>
    <submittedName>
        <fullName evidence="4">GNAT family N-acetyltransferase</fullName>
    </submittedName>
</protein>
<dbReference type="Gene3D" id="3.40.630.30">
    <property type="match status" value="1"/>
</dbReference>
<dbReference type="RefSeq" id="WP_187739735.1">
    <property type="nucleotide sequence ID" value="NZ_CP060825.1"/>
</dbReference>
<reference evidence="4 5" key="1">
    <citation type="submission" date="2020-08" db="EMBL/GenBank/DDBJ databases">
        <title>A novel species.</title>
        <authorList>
            <person name="Gao J."/>
        </authorList>
    </citation>
    <scope>NUCLEOTIDE SEQUENCE [LARGE SCALE GENOMIC DNA]</scope>
    <source>
        <strain evidence="4 5">CRPJ-33</strain>
    </source>
</reference>
<dbReference type="EMBL" id="CP060825">
    <property type="protein sequence ID" value="QNP62551.1"/>
    <property type="molecule type" value="Genomic_DNA"/>
</dbReference>
<evidence type="ECO:0000313" key="4">
    <source>
        <dbReference type="EMBL" id="QNP62551.1"/>
    </source>
</evidence>
<dbReference type="AlphaFoldDB" id="A0A7H0HPT5"/>
<name>A0A7H0HPT5_9ACTN</name>
<dbReference type="SUPFAM" id="SSF55729">
    <property type="entry name" value="Acyl-CoA N-acyltransferases (Nat)"/>
    <property type="match status" value="2"/>
</dbReference>
<dbReference type="InterPro" id="IPR000182">
    <property type="entry name" value="GNAT_dom"/>
</dbReference>
<feature type="domain" description="N-acetyltransferase" evidence="3">
    <location>
        <begin position="3"/>
        <end position="155"/>
    </location>
</feature>
<dbReference type="KEGG" id="sgj:IAG43_06095"/>
<dbReference type="PANTHER" id="PTHR43877:SF1">
    <property type="entry name" value="ACETYLTRANSFERASE"/>
    <property type="match status" value="1"/>
</dbReference>